<dbReference type="GO" id="GO:0005975">
    <property type="term" value="P:carbohydrate metabolic process"/>
    <property type="evidence" value="ECO:0007669"/>
    <property type="project" value="InterPro"/>
</dbReference>
<reference evidence="6" key="1">
    <citation type="journal article" date="2014" name="Int. J. Syst. Evol. Microbiol.">
        <title>Complete genome sequence of Corynebacterium casei LMG S-19264T (=DSM 44701T), isolated from a smear-ripened cheese.</title>
        <authorList>
            <consortium name="US DOE Joint Genome Institute (JGI-PGF)"/>
            <person name="Walter F."/>
            <person name="Albersmeier A."/>
            <person name="Kalinowski J."/>
            <person name="Ruckert C."/>
        </authorList>
    </citation>
    <scope>NUCLEOTIDE SEQUENCE</scope>
    <source>
        <strain evidence="6">VKM Ac-1321</strain>
    </source>
</reference>
<accession>A0A9W6NT34</accession>
<dbReference type="InterPro" id="IPR002509">
    <property type="entry name" value="NODB_dom"/>
</dbReference>
<dbReference type="GO" id="GO:0016020">
    <property type="term" value="C:membrane"/>
    <property type="evidence" value="ECO:0007669"/>
    <property type="project" value="TreeGrafter"/>
</dbReference>
<feature type="chain" id="PRO_5040761311" description="NodB homology domain-containing protein" evidence="4">
    <location>
        <begin position="34"/>
        <end position="370"/>
    </location>
</feature>
<feature type="compositionally biased region" description="Pro residues" evidence="3">
    <location>
        <begin position="231"/>
        <end position="246"/>
    </location>
</feature>
<dbReference type="Pfam" id="PF01522">
    <property type="entry name" value="Polysacc_deac_1"/>
    <property type="match status" value="1"/>
</dbReference>
<comment type="caution">
    <text evidence="6">The sequence shown here is derived from an EMBL/GenBank/DDBJ whole genome shotgun (WGS) entry which is preliminary data.</text>
</comment>
<dbReference type="InterPro" id="IPR035992">
    <property type="entry name" value="Ricin_B-like_lectins"/>
</dbReference>
<gene>
    <name evidence="6" type="ORF">GCM10017581_095240</name>
</gene>
<keyword evidence="7" id="KW-1185">Reference proteome</keyword>
<dbReference type="CDD" id="cd10953">
    <property type="entry name" value="CE4_SlAXE_like"/>
    <property type="match status" value="1"/>
</dbReference>
<evidence type="ECO:0000313" key="6">
    <source>
        <dbReference type="EMBL" id="GLL07767.1"/>
    </source>
</evidence>
<dbReference type="SMART" id="SM00458">
    <property type="entry name" value="RICIN"/>
    <property type="match status" value="1"/>
</dbReference>
<dbReference type="GO" id="GO:0046872">
    <property type="term" value="F:metal ion binding"/>
    <property type="evidence" value="ECO:0007669"/>
    <property type="project" value="UniProtKB-KW"/>
</dbReference>
<keyword evidence="4" id="KW-0732">Signal</keyword>
<evidence type="ECO:0000256" key="2">
    <source>
        <dbReference type="ARBA" id="ARBA00022801"/>
    </source>
</evidence>
<evidence type="ECO:0000259" key="5">
    <source>
        <dbReference type="PROSITE" id="PS51677"/>
    </source>
</evidence>
<dbReference type="Pfam" id="PF00652">
    <property type="entry name" value="Ricin_B_lectin"/>
    <property type="match status" value="1"/>
</dbReference>
<dbReference type="SUPFAM" id="SSF88713">
    <property type="entry name" value="Glycoside hydrolase/deacetylase"/>
    <property type="match status" value="1"/>
</dbReference>
<dbReference type="SUPFAM" id="SSF50370">
    <property type="entry name" value="Ricin B-like lectins"/>
    <property type="match status" value="1"/>
</dbReference>
<dbReference type="Gene3D" id="2.80.10.50">
    <property type="match status" value="2"/>
</dbReference>
<dbReference type="PANTHER" id="PTHR10587">
    <property type="entry name" value="GLYCOSYL TRANSFERASE-RELATED"/>
    <property type="match status" value="1"/>
</dbReference>
<name>A0A9W6NT34_9ACTN</name>
<reference evidence="6" key="2">
    <citation type="submission" date="2023-01" db="EMBL/GenBank/DDBJ databases">
        <authorList>
            <person name="Sun Q."/>
            <person name="Evtushenko L."/>
        </authorList>
    </citation>
    <scope>NUCLEOTIDE SEQUENCE</scope>
    <source>
        <strain evidence="6">VKM Ac-1321</strain>
    </source>
</reference>
<dbReference type="Proteomes" id="UP001143480">
    <property type="component" value="Unassembled WGS sequence"/>
</dbReference>
<organism evidence="6 7">
    <name type="scientific">Dactylosporangium matsuzakiense</name>
    <dbReference type="NCBI Taxonomy" id="53360"/>
    <lineage>
        <taxon>Bacteria</taxon>
        <taxon>Bacillati</taxon>
        <taxon>Actinomycetota</taxon>
        <taxon>Actinomycetes</taxon>
        <taxon>Micromonosporales</taxon>
        <taxon>Micromonosporaceae</taxon>
        <taxon>Dactylosporangium</taxon>
    </lineage>
</organism>
<dbReference type="GO" id="GO:0016810">
    <property type="term" value="F:hydrolase activity, acting on carbon-nitrogen (but not peptide) bonds"/>
    <property type="evidence" value="ECO:0007669"/>
    <property type="project" value="InterPro"/>
</dbReference>
<proteinExistence type="predicted"/>
<dbReference type="CDD" id="cd23418">
    <property type="entry name" value="beta-trefoil_Ricin_XLN-like"/>
    <property type="match status" value="1"/>
</dbReference>
<evidence type="ECO:0000256" key="1">
    <source>
        <dbReference type="ARBA" id="ARBA00022723"/>
    </source>
</evidence>
<evidence type="ECO:0000256" key="3">
    <source>
        <dbReference type="SAM" id="MobiDB-lite"/>
    </source>
</evidence>
<dbReference type="RefSeq" id="WP_271190180.1">
    <property type="nucleotide sequence ID" value="NZ_BSFP01000110.1"/>
</dbReference>
<keyword evidence="1" id="KW-0479">Metal-binding</keyword>
<dbReference type="InterPro" id="IPR000772">
    <property type="entry name" value="Ricin_B_lectin"/>
</dbReference>
<feature type="domain" description="NodB homology" evidence="5">
    <location>
        <begin position="38"/>
        <end position="213"/>
    </location>
</feature>
<feature type="signal peptide" evidence="4">
    <location>
        <begin position="1"/>
        <end position="33"/>
    </location>
</feature>
<dbReference type="EMBL" id="BSFP01000110">
    <property type="protein sequence ID" value="GLL07767.1"/>
    <property type="molecule type" value="Genomic_DNA"/>
</dbReference>
<dbReference type="PROSITE" id="PS50231">
    <property type="entry name" value="RICIN_B_LECTIN"/>
    <property type="match status" value="1"/>
</dbReference>
<dbReference type="PANTHER" id="PTHR10587:SF133">
    <property type="entry name" value="CHITIN DEACETYLASE 1-RELATED"/>
    <property type="match status" value="1"/>
</dbReference>
<dbReference type="InterPro" id="IPR050248">
    <property type="entry name" value="Polysacc_deacetylase_ArnD"/>
</dbReference>
<keyword evidence="2" id="KW-0378">Hydrolase</keyword>
<dbReference type="PROSITE" id="PS51677">
    <property type="entry name" value="NODB"/>
    <property type="match status" value="1"/>
</dbReference>
<protein>
    <recommendedName>
        <fullName evidence="5">NodB homology domain-containing protein</fullName>
    </recommendedName>
</protein>
<feature type="region of interest" description="Disordered" evidence="3">
    <location>
        <begin position="220"/>
        <end position="251"/>
    </location>
</feature>
<sequence>MNLRSRLLATAVAVSTAAAITTVVAWSASPASAATCNGYVGLTFDDGPGTNTGNLLNTLRQNGLRATMFNEGQYAAQYPAQVRAQVDAGMWVGNHSYTHPHLTQQSQAQIDSEVSRTQQAIANAGGGTPKLFRPPYGETNSTLQSVLSRYGLTQIIWDVDSQDWNNASVDAIVQANARLTNGQIILMHDWPANTVAAIPRIAQGLAARNLCAGMISPQTGRAVAPDGTTPTSPPPVSAPASTPPPSGAKRIVGAQSGRCVDVPNSSATNGTRVQLYDCHGGTNQQWTLTSSRQLTVYGTTCLDAAGSGNGAAVQIYSCNGQANQQWNVNSNGTISGVQSGRCLDVWGTGNGQQIQLYDCNGQANQRFSLN</sequence>
<dbReference type="AlphaFoldDB" id="A0A9W6NT34"/>
<dbReference type="Gene3D" id="3.20.20.370">
    <property type="entry name" value="Glycoside hydrolase/deacetylase"/>
    <property type="match status" value="1"/>
</dbReference>
<evidence type="ECO:0000313" key="7">
    <source>
        <dbReference type="Proteomes" id="UP001143480"/>
    </source>
</evidence>
<evidence type="ECO:0000256" key="4">
    <source>
        <dbReference type="SAM" id="SignalP"/>
    </source>
</evidence>
<dbReference type="InterPro" id="IPR011330">
    <property type="entry name" value="Glyco_hydro/deAcase_b/a-brl"/>
</dbReference>